<accession>A0A9D1GWQ4</accession>
<evidence type="ECO:0000313" key="1">
    <source>
        <dbReference type="EMBL" id="HIT74964.1"/>
    </source>
</evidence>
<dbReference type="AlphaFoldDB" id="A0A9D1GWQ4"/>
<comment type="caution">
    <text evidence="1">The sequence shown here is derived from an EMBL/GenBank/DDBJ whole genome shotgun (WGS) entry which is preliminary data.</text>
</comment>
<dbReference type="InterPro" id="IPR014710">
    <property type="entry name" value="RmlC-like_jellyroll"/>
</dbReference>
<reference evidence="1" key="1">
    <citation type="submission" date="2020-10" db="EMBL/GenBank/DDBJ databases">
        <authorList>
            <person name="Gilroy R."/>
        </authorList>
    </citation>
    <scope>NUCLEOTIDE SEQUENCE</scope>
    <source>
        <strain evidence="1">ChiGjej1B1-24693</strain>
    </source>
</reference>
<dbReference type="PANTHER" id="PTHR37694:SF1">
    <property type="entry name" value="SLR8022 PROTEIN"/>
    <property type="match status" value="1"/>
</dbReference>
<evidence type="ECO:0000313" key="2">
    <source>
        <dbReference type="Proteomes" id="UP000886842"/>
    </source>
</evidence>
<name>A0A9D1GWQ4_9ACTN</name>
<proteinExistence type="predicted"/>
<dbReference type="EMBL" id="DVLP01000156">
    <property type="protein sequence ID" value="HIT74964.1"/>
    <property type="molecule type" value="Genomic_DNA"/>
</dbReference>
<sequence>MQSENLNDLATAQLAAAAQSAHGRSAHGLTGGHDHTLRQILMALTAGSALAEHESPGEATLQVITGTIRLTAGDQSWQGSAGDHLVIPPLRHDVTAIEDAAFLLTVAVGTR</sequence>
<dbReference type="SUPFAM" id="SSF51182">
    <property type="entry name" value="RmlC-like cupins"/>
    <property type="match status" value="1"/>
</dbReference>
<dbReference type="Proteomes" id="UP000886842">
    <property type="component" value="Unassembled WGS sequence"/>
</dbReference>
<organism evidence="1 2">
    <name type="scientific">Candidatus Avipropionibacterium avicola</name>
    <dbReference type="NCBI Taxonomy" id="2840701"/>
    <lineage>
        <taxon>Bacteria</taxon>
        <taxon>Bacillati</taxon>
        <taxon>Actinomycetota</taxon>
        <taxon>Actinomycetes</taxon>
        <taxon>Propionibacteriales</taxon>
        <taxon>Propionibacteriaceae</taxon>
        <taxon>Propionibacteriaceae incertae sedis</taxon>
        <taxon>Candidatus Avipropionibacterium</taxon>
    </lineage>
</organism>
<dbReference type="InterPro" id="IPR011051">
    <property type="entry name" value="RmlC_Cupin_sf"/>
</dbReference>
<protein>
    <submittedName>
        <fullName evidence="1">Cupin domain-containing protein</fullName>
    </submittedName>
</protein>
<gene>
    <name evidence="1" type="ORF">IAA98_05210</name>
</gene>
<dbReference type="CDD" id="cd02230">
    <property type="entry name" value="cupin_HP0902-like"/>
    <property type="match status" value="1"/>
</dbReference>
<reference evidence="1" key="2">
    <citation type="journal article" date="2021" name="PeerJ">
        <title>Extensive microbial diversity within the chicken gut microbiome revealed by metagenomics and culture.</title>
        <authorList>
            <person name="Gilroy R."/>
            <person name="Ravi A."/>
            <person name="Getino M."/>
            <person name="Pursley I."/>
            <person name="Horton D.L."/>
            <person name="Alikhan N.F."/>
            <person name="Baker D."/>
            <person name="Gharbi K."/>
            <person name="Hall N."/>
            <person name="Watson M."/>
            <person name="Adriaenssens E.M."/>
            <person name="Foster-Nyarko E."/>
            <person name="Jarju S."/>
            <person name="Secka A."/>
            <person name="Antonio M."/>
            <person name="Oren A."/>
            <person name="Chaudhuri R.R."/>
            <person name="La Ragione R."/>
            <person name="Hildebrand F."/>
            <person name="Pallen M.J."/>
        </authorList>
    </citation>
    <scope>NUCLEOTIDE SEQUENCE</scope>
    <source>
        <strain evidence="1">ChiGjej1B1-24693</strain>
    </source>
</reference>
<dbReference type="PANTHER" id="PTHR37694">
    <property type="entry name" value="SLR8022 PROTEIN"/>
    <property type="match status" value="1"/>
</dbReference>
<dbReference type="Gene3D" id="2.60.120.10">
    <property type="entry name" value="Jelly Rolls"/>
    <property type="match status" value="1"/>
</dbReference>